<dbReference type="RefSeq" id="WP_367592077.1">
    <property type="nucleotide sequence ID" value="NZ_JAAIWL010000024.1"/>
</dbReference>
<dbReference type="Proteomes" id="UP000051888">
    <property type="component" value="Unassembled WGS sequence"/>
</dbReference>
<evidence type="ECO:0000259" key="1">
    <source>
        <dbReference type="Pfam" id="PF00561"/>
    </source>
</evidence>
<dbReference type="InterPro" id="IPR029058">
    <property type="entry name" value="AB_hydrolase_fold"/>
</dbReference>
<dbReference type="STRING" id="157838.AN964_22390"/>
<dbReference type="Gene3D" id="3.40.50.1820">
    <property type="entry name" value="alpha/beta hydrolase"/>
    <property type="match status" value="1"/>
</dbReference>
<dbReference type="PANTHER" id="PTHR43433">
    <property type="entry name" value="HYDROLASE, ALPHA/BETA FOLD FAMILY PROTEIN"/>
    <property type="match status" value="1"/>
</dbReference>
<organism evidence="2 3">
    <name type="scientific">Heyndrickxia shackletonii</name>
    <dbReference type="NCBI Taxonomy" id="157838"/>
    <lineage>
        <taxon>Bacteria</taxon>
        <taxon>Bacillati</taxon>
        <taxon>Bacillota</taxon>
        <taxon>Bacilli</taxon>
        <taxon>Bacillales</taxon>
        <taxon>Bacillaceae</taxon>
        <taxon>Heyndrickxia</taxon>
    </lineage>
</organism>
<evidence type="ECO:0000313" key="2">
    <source>
        <dbReference type="EMBL" id="KQL50416.1"/>
    </source>
</evidence>
<accession>A0A0Q3T8U5</accession>
<sequence>MNTFLTIYKNKIEIQQKGYSGTPIIILTGMGCSFDEWHEITETLSKTNRVFMFHRPGLGESEIGNEVRNTEAVVNEMQEMMRLLEIDEQILLVGHSYGGLCAQHFVQLHPENVKGIVLVDSTSVDLRILDELDLPVLNEDSDEKWMEKCLLYSNMNQEELRKMINPSLSEKQKLFPLQIQHRLMDFQTNPNLYKAMYSEISNWKNDAEIIKNIGDFPDKPLIIIGRDKEFNIQLGVQDGLPEWEIRLLEEKWQELILEQEKLTNVSELVFAKRSSHSVHMDRPDVIIDAIKRIQSRL</sequence>
<keyword evidence="3" id="KW-1185">Reference proteome</keyword>
<gene>
    <name evidence="2" type="ORF">AN964_22390</name>
</gene>
<comment type="caution">
    <text evidence="2">The sequence shown here is derived from an EMBL/GenBank/DDBJ whole genome shotgun (WGS) entry which is preliminary data.</text>
</comment>
<dbReference type="GO" id="GO:0016787">
    <property type="term" value="F:hydrolase activity"/>
    <property type="evidence" value="ECO:0007669"/>
    <property type="project" value="UniProtKB-KW"/>
</dbReference>
<protein>
    <submittedName>
        <fullName evidence="2">Alpha/beta hydrolase</fullName>
    </submittedName>
</protein>
<dbReference type="AlphaFoldDB" id="A0A0Q3T8U5"/>
<proteinExistence type="predicted"/>
<keyword evidence="2" id="KW-0378">Hydrolase</keyword>
<dbReference type="InterPro" id="IPR050471">
    <property type="entry name" value="AB_hydrolase"/>
</dbReference>
<dbReference type="PATRIC" id="fig|157838.3.peg.4909"/>
<evidence type="ECO:0000313" key="3">
    <source>
        <dbReference type="Proteomes" id="UP000051888"/>
    </source>
</evidence>
<reference evidence="2 3" key="1">
    <citation type="submission" date="2015-09" db="EMBL/GenBank/DDBJ databases">
        <title>Genome sequencing project for genomic taxonomy and phylogenomics of Bacillus-like bacteria.</title>
        <authorList>
            <person name="Liu B."/>
            <person name="Wang J."/>
            <person name="Zhu Y."/>
            <person name="Liu G."/>
            <person name="Chen Q."/>
            <person name="Chen Z."/>
            <person name="Lan J."/>
            <person name="Che J."/>
            <person name="Ge C."/>
            <person name="Shi H."/>
            <person name="Pan Z."/>
            <person name="Liu X."/>
        </authorList>
    </citation>
    <scope>NUCLEOTIDE SEQUENCE [LARGE SCALE GENOMIC DNA]</scope>
    <source>
        <strain evidence="2 3">LMG 18435</strain>
    </source>
</reference>
<dbReference type="SUPFAM" id="SSF53474">
    <property type="entry name" value="alpha/beta-Hydrolases"/>
    <property type="match status" value="1"/>
</dbReference>
<dbReference type="InterPro" id="IPR000073">
    <property type="entry name" value="AB_hydrolase_1"/>
</dbReference>
<feature type="domain" description="AB hydrolase-1" evidence="1">
    <location>
        <begin position="23"/>
        <end position="128"/>
    </location>
</feature>
<name>A0A0Q3T8U5_9BACI</name>
<dbReference type="PANTHER" id="PTHR43433:SF5">
    <property type="entry name" value="AB HYDROLASE-1 DOMAIN-CONTAINING PROTEIN"/>
    <property type="match status" value="1"/>
</dbReference>
<dbReference type="EMBL" id="LJJC01000015">
    <property type="protein sequence ID" value="KQL50416.1"/>
    <property type="molecule type" value="Genomic_DNA"/>
</dbReference>
<dbReference type="Pfam" id="PF00561">
    <property type="entry name" value="Abhydrolase_1"/>
    <property type="match status" value="1"/>
</dbReference>